<evidence type="ECO:0000313" key="12">
    <source>
        <dbReference type="EMBL" id="GAA2105781.1"/>
    </source>
</evidence>
<dbReference type="InterPro" id="IPR013750">
    <property type="entry name" value="GHMP_kinase_C_dom"/>
</dbReference>
<evidence type="ECO:0000256" key="4">
    <source>
        <dbReference type="ARBA" id="ARBA00022741"/>
    </source>
</evidence>
<comment type="pathway">
    <text evidence="9">Isoprenoid biosynthesis; isopentenyl diphosphate biosynthesis via mevalonate pathway; isopentenyl diphosphate from (R)-mevalonate: step 1/3.</text>
</comment>
<dbReference type="PANTHER" id="PTHR43290">
    <property type="entry name" value="MEVALONATE KINASE"/>
    <property type="match status" value="1"/>
</dbReference>
<dbReference type="Gene3D" id="3.30.230.10">
    <property type="match status" value="1"/>
</dbReference>
<keyword evidence="8" id="KW-0443">Lipid metabolism</keyword>
<dbReference type="Proteomes" id="UP001500984">
    <property type="component" value="Unassembled WGS sequence"/>
</dbReference>
<keyword evidence="2" id="KW-0444">Lipid biosynthesis</keyword>
<proteinExistence type="predicted"/>
<keyword evidence="13" id="KW-1185">Reference proteome</keyword>
<dbReference type="InterPro" id="IPR020568">
    <property type="entry name" value="Ribosomal_Su5_D2-typ_SF"/>
</dbReference>
<evidence type="ECO:0000259" key="10">
    <source>
        <dbReference type="Pfam" id="PF00288"/>
    </source>
</evidence>
<dbReference type="PRINTS" id="PR00959">
    <property type="entry name" value="MEVGALKINASE"/>
</dbReference>
<keyword evidence="3" id="KW-0808">Transferase</keyword>
<name>A0ABP5IVI6_9MICO</name>
<keyword evidence="1" id="KW-0963">Cytoplasm</keyword>
<organism evidence="12 13">
    <name type="scientific">Brevibacterium salitolerans</name>
    <dbReference type="NCBI Taxonomy" id="1403566"/>
    <lineage>
        <taxon>Bacteria</taxon>
        <taxon>Bacillati</taxon>
        <taxon>Actinomycetota</taxon>
        <taxon>Actinomycetes</taxon>
        <taxon>Micrococcales</taxon>
        <taxon>Brevibacteriaceae</taxon>
        <taxon>Brevibacterium</taxon>
    </lineage>
</organism>
<gene>
    <name evidence="12" type="primary">mvk</name>
    <name evidence="12" type="ORF">GCM10009823_31390</name>
</gene>
<dbReference type="InterPro" id="IPR036554">
    <property type="entry name" value="GHMP_kinase_C_sf"/>
</dbReference>
<dbReference type="SUPFAM" id="SSF54211">
    <property type="entry name" value="Ribosomal protein S5 domain 2-like"/>
    <property type="match status" value="1"/>
</dbReference>
<dbReference type="Pfam" id="PF08544">
    <property type="entry name" value="GHMP_kinases_C"/>
    <property type="match status" value="1"/>
</dbReference>
<comment type="caution">
    <text evidence="12">The sequence shown here is derived from an EMBL/GenBank/DDBJ whole genome shotgun (WGS) entry which is preliminary data.</text>
</comment>
<dbReference type="Pfam" id="PF00288">
    <property type="entry name" value="GHMP_kinases_N"/>
    <property type="match status" value="1"/>
</dbReference>
<evidence type="ECO:0000259" key="11">
    <source>
        <dbReference type="Pfam" id="PF08544"/>
    </source>
</evidence>
<feature type="domain" description="GHMP kinase N-terminal" evidence="10">
    <location>
        <begin position="92"/>
        <end position="166"/>
    </location>
</feature>
<reference evidence="13" key="1">
    <citation type="journal article" date="2019" name="Int. J. Syst. Evol. Microbiol.">
        <title>The Global Catalogue of Microorganisms (GCM) 10K type strain sequencing project: providing services to taxonomists for standard genome sequencing and annotation.</title>
        <authorList>
            <consortium name="The Broad Institute Genomics Platform"/>
            <consortium name="The Broad Institute Genome Sequencing Center for Infectious Disease"/>
            <person name="Wu L."/>
            <person name="Ma J."/>
        </authorList>
    </citation>
    <scope>NUCLEOTIDE SEQUENCE [LARGE SCALE GENOMIC DNA]</scope>
    <source>
        <strain evidence="13">JCM 15900</strain>
    </source>
</reference>
<protein>
    <submittedName>
        <fullName evidence="12">Mevalonate kinase</fullName>
    </submittedName>
</protein>
<evidence type="ECO:0000256" key="8">
    <source>
        <dbReference type="ARBA" id="ARBA00023098"/>
    </source>
</evidence>
<accession>A0ABP5IVI6</accession>
<dbReference type="Gene3D" id="3.30.70.890">
    <property type="entry name" value="GHMP kinase, C-terminal domain"/>
    <property type="match status" value="1"/>
</dbReference>
<keyword evidence="7" id="KW-0460">Magnesium</keyword>
<evidence type="ECO:0000256" key="5">
    <source>
        <dbReference type="ARBA" id="ARBA00022777"/>
    </source>
</evidence>
<feature type="domain" description="GHMP kinase C-terminal" evidence="11">
    <location>
        <begin position="241"/>
        <end position="318"/>
    </location>
</feature>
<dbReference type="EMBL" id="BAAAPZ010000019">
    <property type="protein sequence ID" value="GAA2105781.1"/>
    <property type="molecule type" value="Genomic_DNA"/>
</dbReference>
<dbReference type="NCBIfam" id="TIGR00549">
    <property type="entry name" value="mevalon_kin"/>
    <property type="match status" value="1"/>
</dbReference>
<dbReference type="InterPro" id="IPR006205">
    <property type="entry name" value="Mev_gal_kin"/>
</dbReference>
<evidence type="ECO:0000256" key="1">
    <source>
        <dbReference type="ARBA" id="ARBA00022490"/>
    </source>
</evidence>
<dbReference type="InterPro" id="IPR014721">
    <property type="entry name" value="Ribsml_uS5_D2-typ_fold_subgr"/>
</dbReference>
<keyword evidence="5 12" id="KW-0418">Kinase</keyword>
<dbReference type="SUPFAM" id="SSF55060">
    <property type="entry name" value="GHMP Kinase, C-terminal domain"/>
    <property type="match status" value="1"/>
</dbReference>
<evidence type="ECO:0000256" key="7">
    <source>
        <dbReference type="ARBA" id="ARBA00022842"/>
    </source>
</evidence>
<evidence type="ECO:0000256" key="3">
    <source>
        <dbReference type="ARBA" id="ARBA00022679"/>
    </source>
</evidence>
<keyword evidence="4" id="KW-0547">Nucleotide-binding</keyword>
<sequence>MTEGPTGTAAAPTAAPAAVRTTPAVGTAHAKAILFGEHSVVYGSPAVAIPLTSLNATARITAGTGGLRIDSDLYSGAAADAPPRLQPLIAAVQSACARTGADPDLLALELTSSIPYERGLGSSAAVAVAVARAVAALTATRLDEDEVHEVVMAAERIAHGRSSGLDGRTVASSSPIRFQNGVVTPVEVGGTFEFVLADSGHAGSTSEAVGSVRARMEDSPSEVGAVLNRLGALAEGSLSRLAAGDVAGLGEQMDDAHALLAELGVSDASLETLVAAARGAGAAGAKLTGGGRGGCVLTLARDGAHAAQIAETLRAAGAARTWQTKVEPA</sequence>
<evidence type="ECO:0000256" key="6">
    <source>
        <dbReference type="ARBA" id="ARBA00022840"/>
    </source>
</evidence>
<evidence type="ECO:0000256" key="9">
    <source>
        <dbReference type="ARBA" id="ARBA00029438"/>
    </source>
</evidence>
<keyword evidence="6" id="KW-0067">ATP-binding</keyword>
<dbReference type="InterPro" id="IPR006204">
    <property type="entry name" value="GHMP_kinase_N_dom"/>
</dbReference>
<evidence type="ECO:0000313" key="13">
    <source>
        <dbReference type="Proteomes" id="UP001500984"/>
    </source>
</evidence>
<evidence type="ECO:0000256" key="2">
    <source>
        <dbReference type="ARBA" id="ARBA00022516"/>
    </source>
</evidence>
<dbReference type="RefSeq" id="WP_344338394.1">
    <property type="nucleotide sequence ID" value="NZ_BAAAPZ010000019.1"/>
</dbReference>
<dbReference type="GO" id="GO:0016301">
    <property type="term" value="F:kinase activity"/>
    <property type="evidence" value="ECO:0007669"/>
    <property type="project" value="UniProtKB-KW"/>
</dbReference>
<dbReference type="PANTHER" id="PTHR43290:SF2">
    <property type="entry name" value="MEVALONATE KINASE"/>
    <property type="match status" value="1"/>
</dbReference>